<dbReference type="PROSITE" id="PS50600">
    <property type="entry name" value="ULP_PROTEASE"/>
    <property type="match status" value="1"/>
</dbReference>
<feature type="region of interest" description="Disordered" evidence="3">
    <location>
        <begin position="996"/>
        <end position="1017"/>
    </location>
</feature>
<dbReference type="GO" id="GO:0009395">
    <property type="term" value="P:phospholipid catabolic process"/>
    <property type="evidence" value="ECO:0007669"/>
    <property type="project" value="TreeGrafter"/>
</dbReference>
<evidence type="ECO:0000256" key="1">
    <source>
        <dbReference type="ARBA" id="ARBA00022670"/>
    </source>
</evidence>
<reference evidence="5 6" key="1">
    <citation type="submission" date="2014-12" db="EMBL/GenBank/DDBJ databases">
        <title>Genome assembly of Enhygromyxa salina DSM 15201.</title>
        <authorList>
            <person name="Sharma G."/>
            <person name="Subramanian S."/>
        </authorList>
    </citation>
    <scope>NUCLEOTIDE SEQUENCE [LARGE SCALE GENOMIC DNA]</scope>
    <source>
        <strain evidence="5 6">DSM 15201</strain>
    </source>
</reference>
<dbReference type="InterPro" id="IPR038765">
    <property type="entry name" value="Papain-like_cys_pep_sf"/>
</dbReference>
<evidence type="ECO:0000313" key="5">
    <source>
        <dbReference type="EMBL" id="KIG15452.1"/>
    </source>
</evidence>
<dbReference type="Pfam" id="PF04185">
    <property type="entry name" value="Phosphoesterase"/>
    <property type="match status" value="1"/>
</dbReference>
<protein>
    <submittedName>
        <fullName evidence="5">Phospholipase C 4</fullName>
    </submittedName>
</protein>
<dbReference type="PANTHER" id="PTHR31956">
    <property type="entry name" value="NON-SPECIFIC PHOSPHOLIPASE C4-RELATED"/>
    <property type="match status" value="1"/>
</dbReference>
<feature type="domain" description="Ubiquitin-like protease family profile" evidence="4">
    <location>
        <begin position="24"/>
        <end position="205"/>
    </location>
</feature>
<gene>
    <name evidence="5" type="ORF">DB30_05569</name>
</gene>
<evidence type="ECO:0000313" key="6">
    <source>
        <dbReference type="Proteomes" id="UP000031599"/>
    </source>
</evidence>
<evidence type="ECO:0000256" key="3">
    <source>
        <dbReference type="SAM" id="MobiDB-lite"/>
    </source>
</evidence>
<dbReference type="Proteomes" id="UP000031599">
    <property type="component" value="Unassembled WGS sequence"/>
</dbReference>
<organism evidence="5 6">
    <name type="scientific">Enhygromyxa salina</name>
    <dbReference type="NCBI Taxonomy" id="215803"/>
    <lineage>
        <taxon>Bacteria</taxon>
        <taxon>Pseudomonadati</taxon>
        <taxon>Myxococcota</taxon>
        <taxon>Polyangia</taxon>
        <taxon>Nannocystales</taxon>
        <taxon>Nannocystaceae</taxon>
        <taxon>Enhygromyxa</taxon>
    </lineage>
</organism>
<dbReference type="GO" id="GO:0042578">
    <property type="term" value="F:phosphoric ester hydrolase activity"/>
    <property type="evidence" value="ECO:0007669"/>
    <property type="project" value="UniProtKB-ARBA"/>
</dbReference>
<dbReference type="SUPFAM" id="SSF54001">
    <property type="entry name" value="Cysteine proteinases"/>
    <property type="match status" value="1"/>
</dbReference>
<evidence type="ECO:0000256" key="2">
    <source>
        <dbReference type="ARBA" id="ARBA00022801"/>
    </source>
</evidence>
<evidence type="ECO:0000259" key="4">
    <source>
        <dbReference type="PROSITE" id="PS50600"/>
    </source>
</evidence>
<dbReference type="GO" id="GO:0008234">
    <property type="term" value="F:cysteine-type peptidase activity"/>
    <property type="evidence" value="ECO:0007669"/>
    <property type="project" value="InterPro"/>
</dbReference>
<dbReference type="InterPro" id="IPR017850">
    <property type="entry name" value="Alkaline_phosphatase_core_sf"/>
</dbReference>
<sequence length="1319" mass="145562">MRFTTIAASDADIRGTDLAPGKSQVLSRADLDVLCTDHSWLTDALINYGVEECTASGPALTDLHHNVLWIRPALVKAGMEGGDDAFDAGLGAAIGWAGGDNPKPVLDTAPALTRGATVILFPVNTGDTHWSLLAFYKGADSAHCEFVHYDSLQPANTGAAAMMVTKLQARGFLSRGFVIANEAAVVRQDDGYNCGAFVIQFARLIMSLGAKPGADQLGGVTSHSSEEMRIAMLLALVPLVAPAPPVVGEWWEHPPAKLGKGESRPVEQDAQTRKEALAQIHKALEEDNAEPIQLSSIAQCKMAKPAKLTVVLASDNDEWHAAQGGSVTFSLGGEQFTRPVSYDGKRWMTSLTTKFAERIVVKLDAKVRPPEEFTEASASQSGVNMDPGVDQTVTLTFAPREPRRLHLALLVEADGATDGYEDLEAQSGPGKRRPFPAGTKIELLLDGGPEKVAATIQADGSVVDDGDGEAGVRIPFRCKGATPQFPDAKDKRYIAWDKDTAAGSPTVFLADPEQAKDTQRVGFCLPTGVWIPVRRPDNWTFPAAHYDSGKKLRNDLDLANAAVPPGSADAPIEYVLISEPPPFYMNGHLIEHVVCLMLENRGFDHFMGFLYEGATKPQHSYPPPSEAKGQHQSLRLFEGLEGMSPSCPYDYNYTTKETKKTKYGLTKLTKVDVPHNIKGVAKMRKGARASNIPTTNPHEDFIHIFQDMYGAAITNPHDMEDKAKREAAVKSGDAYKKPPMDGWAQNFCDGIRHHRGEADTILTNAMVDEIMEMYTPEQLPVMSGLARNYAVSDLWFCSVPSQTNTNRAFWACGHAAGICKNDWRPAIKYGYASDKMPDGDDANGIPFRRSLFDVLNDNGHDWKYYYSVPYPPALRYQETWKEWKNHYYFMNMFPQFKDDPKVTSLDEFYADAKGGTLPRVSYIEPTWGGGKKWDAVSPLDRAVGNEFHPVQDMFCGEFFVKEIYDAVINGPKADTTLLIITFDENGGTYDHFPPWAATPPDRAGNLPPGYKKPKEKKPPLSEEFGYGFDNFGVRVPTLLISKYIKPQTIFRSPTAVPLDHTSVISTVLKWLAIPEDTWKLGDRVANAPTFDGALMSEGEEETERRKVATGLAHFDENRKKLLETAKPLQYGQTFRLRYVGNKWADRPPTEVAYIADPVSSMKWWYPTISSNPDHAIKFKLTGGKGAVHAGSEVVFEATGNTLAGKSMAGYSLALPETAGAQKIYLYKGGKPSRWIPWIVNDRNVGTELVYGDELFLFSERYLPKNLAQPFSGVTLCDPYKRLTIDPFDFRARNAVRYASWRAGEWDIWVLEPVTVPEEV</sequence>
<accession>A0A0C2D5Y1</accession>
<dbReference type="InterPro" id="IPR007312">
    <property type="entry name" value="Phosphoesterase"/>
</dbReference>
<dbReference type="InterPro" id="IPR003653">
    <property type="entry name" value="Peptidase_C48_C"/>
</dbReference>
<name>A0A0C2D5Y1_9BACT</name>
<dbReference type="GO" id="GO:0006508">
    <property type="term" value="P:proteolysis"/>
    <property type="evidence" value="ECO:0007669"/>
    <property type="project" value="UniProtKB-KW"/>
</dbReference>
<dbReference type="RefSeq" id="WP_052551607.1">
    <property type="nucleotide sequence ID" value="NZ_JMCC02000053.1"/>
</dbReference>
<dbReference type="Gene3D" id="3.40.720.10">
    <property type="entry name" value="Alkaline Phosphatase, subunit A"/>
    <property type="match status" value="2"/>
</dbReference>
<dbReference type="PANTHER" id="PTHR31956:SF1">
    <property type="entry name" value="NON-SPECIFIC PHOSPHOLIPASE C1"/>
    <property type="match status" value="1"/>
</dbReference>
<dbReference type="EMBL" id="JMCC02000053">
    <property type="protein sequence ID" value="KIG15452.1"/>
    <property type="molecule type" value="Genomic_DNA"/>
</dbReference>
<keyword evidence="1" id="KW-0645">Protease</keyword>
<comment type="caution">
    <text evidence="5">The sequence shown here is derived from an EMBL/GenBank/DDBJ whole genome shotgun (WGS) entry which is preliminary data.</text>
</comment>
<keyword evidence="2" id="KW-0378">Hydrolase</keyword>
<dbReference type="Pfam" id="PF02902">
    <property type="entry name" value="Peptidase_C48"/>
    <property type="match status" value="1"/>
</dbReference>
<dbReference type="Gene3D" id="3.40.395.10">
    <property type="entry name" value="Adenoviral Proteinase, Chain A"/>
    <property type="match status" value="1"/>
</dbReference>
<proteinExistence type="predicted"/>